<dbReference type="SUPFAM" id="SSF47384">
    <property type="entry name" value="Homodimeric domain of signal transducing histidine kinase"/>
    <property type="match status" value="1"/>
</dbReference>
<keyword evidence="5" id="KW-0808">Transferase</keyword>
<dbReference type="InterPro" id="IPR050428">
    <property type="entry name" value="TCS_sensor_his_kinase"/>
</dbReference>
<dbReference type="AlphaFoldDB" id="A0A3E0VTS8"/>
<dbReference type="GO" id="GO:0000155">
    <property type="term" value="F:phosphorelay sensor kinase activity"/>
    <property type="evidence" value="ECO:0007669"/>
    <property type="project" value="InterPro"/>
</dbReference>
<feature type="region of interest" description="Disordered" evidence="9">
    <location>
        <begin position="406"/>
        <end position="429"/>
    </location>
</feature>
<feature type="transmembrane region" description="Helical" evidence="10">
    <location>
        <begin position="163"/>
        <end position="183"/>
    </location>
</feature>
<dbReference type="OrthoDB" id="9786919at2"/>
<dbReference type="InterPro" id="IPR036097">
    <property type="entry name" value="HisK_dim/P_sf"/>
</dbReference>
<dbReference type="EMBL" id="NBXB01000039">
    <property type="protein sequence ID" value="RFA12909.1"/>
    <property type="molecule type" value="Genomic_DNA"/>
</dbReference>
<evidence type="ECO:0000256" key="3">
    <source>
        <dbReference type="ARBA" id="ARBA00012438"/>
    </source>
</evidence>
<keyword evidence="7" id="KW-0418">Kinase</keyword>
<evidence type="ECO:0000313" key="12">
    <source>
        <dbReference type="EMBL" id="RFA12909.1"/>
    </source>
</evidence>
<keyword evidence="4" id="KW-0597">Phosphoprotein</keyword>
<dbReference type="Gene3D" id="1.10.287.130">
    <property type="match status" value="1"/>
</dbReference>
<feature type="transmembrane region" description="Helical" evidence="10">
    <location>
        <begin position="21"/>
        <end position="40"/>
    </location>
</feature>
<evidence type="ECO:0000256" key="10">
    <source>
        <dbReference type="SAM" id="Phobius"/>
    </source>
</evidence>
<keyword evidence="8 10" id="KW-1133">Transmembrane helix</keyword>
<evidence type="ECO:0000256" key="8">
    <source>
        <dbReference type="ARBA" id="ARBA00022989"/>
    </source>
</evidence>
<dbReference type="InterPro" id="IPR036890">
    <property type="entry name" value="HATPase_C_sf"/>
</dbReference>
<dbReference type="Pfam" id="PF00512">
    <property type="entry name" value="HisKA"/>
    <property type="match status" value="1"/>
</dbReference>
<protein>
    <recommendedName>
        <fullName evidence="3">histidine kinase</fullName>
        <ecNumber evidence="3">2.7.13.3</ecNumber>
    </recommendedName>
</protein>
<evidence type="ECO:0000256" key="5">
    <source>
        <dbReference type="ARBA" id="ARBA00022679"/>
    </source>
</evidence>
<dbReference type="CDD" id="cd00082">
    <property type="entry name" value="HisKA"/>
    <property type="match status" value="1"/>
</dbReference>
<evidence type="ECO:0000256" key="6">
    <source>
        <dbReference type="ARBA" id="ARBA00022692"/>
    </source>
</evidence>
<proteinExistence type="predicted"/>
<dbReference type="Gene3D" id="3.30.565.10">
    <property type="entry name" value="Histidine kinase-like ATPase, C-terminal domain"/>
    <property type="match status" value="1"/>
</dbReference>
<evidence type="ECO:0000259" key="11">
    <source>
        <dbReference type="PROSITE" id="PS50109"/>
    </source>
</evidence>
<keyword evidence="10" id="KW-0472">Membrane</keyword>
<dbReference type="PANTHER" id="PTHR45436:SF5">
    <property type="entry name" value="SENSOR HISTIDINE KINASE TRCS"/>
    <property type="match status" value="1"/>
</dbReference>
<dbReference type="RefSeq" id="WP_116412491.1">
    <property type="nucleotide sequence ID" value="NZ_NBXB01000039.1"/>
</dbReference>
<evidence type="ECO:0000256" key="1">
    <source>
        <dbReference type="ARBA" id="ARBA00000085"/>
    </source>
</evidence>
<gene>
    <name evidence="12" type="ORF">B7R22_14795</name>
</gene>
<feature type="domain" description="Histidine kinase" evidence="11">
    <location>
        <begin position="203"/>
        <end position="443"/>
    </location>
</feature>
<dbReference type="SMART" id="SM00388">
    <property type="entry name" value="HisKA"/>
    <property type="match status" value="1"/>
</dbReference>
<feature type="region of interest" description="Disordered" evidence="9">
    <location>
        <begin position="105"/>
        <end position="128"/>
    </location>
</feature>
<dbReference type="EC" id="2.7.13.3" evidence="3"/>
<evidence type="ECO:0000256" key="2">
    <source>
        <dbReference type="ARBA" id="ARBA00004236"/>
    </source>
</evidence>
<reference evidence="12 13" key="1">
    <citation type="submission" date="2017-04" db="EMBL/GenBank/DDBJ databases">
        <title>Comparative genome analysis of Subtercola boreus.</title>
        <authorList>
            <person name="Cho Y.-J."/>
            <person name="Cho A."/>
            <person name="Kim O.-S."/>
            <person name="Lee J.-I."/>
        </authorList>
    </citation>
    <scope>NUCLEOTIDE SEQUENCE [LARGE SCALE GENOMIC DNA]</scope>
    <source>
        <strain evidence="12 13">P27479</strain>
    </source>
</reference>
<dbReference type="GO" id="GO:0005886">
    <property type="term" value="C:plasma membrane"/>
    <property type="evidence" value="ECO:0007669"/>
    <property type="project" value="UniProtKB-SubCell"/>
</dbReference>
<dbReference type="InterPro" id="IPR003661">
    <property type="entry name" value="HisK_dim/P_dom"/>
</dbReference>
<dbReference type="SUPFAM" id="SSF55874">
    <property type="entry name" value="ATPase domain of HSP90 chaperone/DNA topoisomerase II/histidine kinase"/>
    <property type="match status" value="1"/>
</dbReference>
<dbReference type="SMART" id="SM00387">
    <property type="entry name" value="HATPase_c"/>
    <property type="match status" value="1"/>
</dbReference>
<dbReference type="InterPro" id="IPR003594">
    <property type="entry name" value="HATPase_dom"/>
</dbReference>
<name>A0A3E0VTS8_9MICO</name>
<evidence type="ECO:0000256" key="7">
    <source>
        <dbReference type="ARBA" id="ARBA00022777"/>
    </source>
</evidence>
<comment type="caution">
    <text evidence="12">The sequence shown here is derived from an EMBL/GenBank/DDBJ whole genome shotgun (WGS) entry which is preliminary data.</text>
</comment>
<dbReference type="Proteomes" id="UP000256541">
    <property type="component" value="Unassembled WGS sequence"/>
</dbReference>
<accession>A0A3E0VTS8</accession>
<evidence type="ECO:0000256" key="4">
    <source>
        <dbReference type="ARBA" id="ARBA00022553"/>
    </source>
</evidence>
<evidence type="ECO:0000313" key="13">
    <source>
        <dbReference type="Proteomes" id="UP000256541"/>
    </source>
</evidence>
<dbReference type="PROSITE" id="PS50109">
    <property type="entry name" value="HIS_KIN"/>
    <property type="match status" value="1"/>
</dbReference>
<comment type="subcellular location">
    <subcellularLocation>
        <location evidence="2">Cell membrane</location>
    </subcellularLocation>
</comment>
<organism evidence="12 13">
    <name type="scientific">Subtercola boreus</name>
    <dbReference type="NCBI Taxonomy" id="120213"/>
    <lineage>
        <taxon>Bacteria</taxon>
        <taxon>Bacillati</taxon>
        <taxon>Actinomycetota</taxon>
        <taxon>Actinomycetes</taxon>
        <taxon>Micrococcales</taxon>
        <taxon>Microbacteriaceae</taxon>
        <taxon>Subtercola</taxon>
    </lineage>
</organism>
<dbReference type="CDD" id="cd00075">
    <property type="entry name" value="HATPase"/>
    <property type="match status" value="1"/>
</dbReference>
<dbReference type="Pfam" id="PF02518">
    <property type="entry name" value="HATPase_c"/>
    <property type="match status" value="1"/>
</dbReference>
<evidence type="ECO:0000256" key="9">
    <source>
        <dbReference type="SAM" id="MobiDB-lite"/>
    </source>
</evidence>
<keyword evidence="6 10" id="KW-0812">Transmembrane</keyword>
<comment type="catalytic activity">
    <reaction evidence="1">
        <text>ATP + protein L-histidine = ADP + protein N-phospho-L-histidine.</text>
        <dbReference type="EC" id="2.7.13.3"/>
    </reaction>
</comment>
<dbReference type="InterPro" id="IPR005467">
    <property type="entry name" value="His_kinase_dom"/>
</dbReference>
<dbReference type="PANTHER" id="PTHR45436">
    <property type="entry name" value="SENSOR HISTIDINE KINASE YKOH"/>
    <property type="match status" value="1"/>
</dbReference>
<feature type="compositionally biased region" description="Polar residues" evidence="9">
    <location>
        <begin position="111"/>
        <end position="128"/>
    </location>
</feature>
<sequence length="444" mass="46063">MRRTGTPDSLRGAAIRLTLQFIALMAVVLVIVAGTVFAIVNVTVNESNQRSVVVASQLDSVQETPSGTYITVVEHGQVTSSQNIPDGLVDTAALTALAATASSAAAANGGRNRSSDGTNEQQTQRTENGQTYLINTSIHGDRVVQVAVNLSEGSEELTRLAEALIIASLIALAVAALLSYLMARRAIRPLADALTLQRQFVADASHELRTPLTILSTRAQLLQRRARTDLPPDVSTAVDDMVRDSRALTGILDDLLIAADTRSDAPLTAVDLTESADAAIATLRDEAERRGTTLARTGSAESVVVNGATAALLRLHIALLTNALDHARSSVQVDISGERDVAVIRVLDDGPGFNPAIADRAFDRFAGTRRVSDPAVGAAPGDAHYGLGLALVAEIARRHGGSVGIETAPSPAAGGSAATAATATAEPTEPAGATVIVRIPLAQP</sequence>